<reference evidence="2" key="1">
    <citation type="submission" date="2018-10" db="EMBL/GenBank/DDBJ databases">
        <title>Hidden diversity of soil giant viruses.</title>
        <authorList>
            <person name="Schulz F."/>
            <person name="Alteio L."/>
            <person name="Goudeau D."/>
            <person name="Ryan E.M."/>
            <person name="Malmstrom R.R."/>
            <person name="Blanchard J."/>
            <person name="Woyke T."/>
        </authorList>
    </citation>
    <scope>NUCLEOTIDE SEQUENCE</scope>
    <source>
        <strain evidence="2">SYV1</strain>
    </source>
</reference>
<dbReference type="Gene3D" id="3.60.60.10">
    <property type="entry name" value="Penicillin V Acylase, Chain A"/>
    <property type="match status" value="1"/>
</dbReference>
<dbReference type="EMBL" id="MK072525">
    <property type="protein sequence ID" value="AYV87019.1"/>
    <property type="molecule type" value="Genomic_DNA"/>
</dbReference>
<accession>A0A3G5ALY2</accession>
<feature type="transmembrane region" description="Helical" evidence="1">
    <location>
        <begin position="56"/>
        <end position="75"/>
    </location>
</feature>
<gene>
    <name evidence="2" type="ORF">Sylvanvirus19_2</name>
</gene>
<evidence type="ECO:0000256" key="1">
    <source>
        <dbReference type="SAM" id="Phobius"/>
    </source>
</evidence>
<keyword evidence="1" id="KW-0472">Membrane</keyword>
<proteinExistence type="predicted"/>
<sequence>MLRSNDTTSQWLLYKCFDKLVRVVFSYSWYLYVGLALLEVGLIVEKYGEEDSPYSVYTSIFLLLVPFIGIFWYVFGRLVSGQSYPCVYTSASYGSSTLLPPTTNQLVTILKLKESSPYQNGKAHGRLLCKQVIDVVTSYGWLCPVKVIKTHRFPPLLIQEIQGIVDGVNEVSCRTTLTLYDLLAVYFVADKFAACTCIGIKKPLVTNGKSTSPGFFLARNMDWIPFGMAQNSLILEYDNGLRLLTAPGLIGGVTGWKDDLRFAMNVCPDPHVYYSSALPSVLYNRMLIDSCRTSEDVLKYIDTAPDPRNAFHLTIMDEKDLFSVAFFQFFELNNPTKHYIRRPTVGHPLIVVNDSSCGASTFLSSDRQHRLAQQPLNTLTHLKKGLQTCQSWITVHSVIFDSNPSVSPLISIRNGFAADYL</sequence>
<feature type="transmembrane region" description="Helical" evidence="1">
    <location>
        <begin position="20"/>
        <end position="44"/>
    </location>
</feature>
<keyword evidence="1" id="KW-1133">Transmembrane helix</keyword>
<protein>
    <submittedName>
        <fullName evidence="2">Uncharacterized protein</fullName>
    </submittedName>
</protein>
<keyword evidence="1" id="KW-0812">Transmembrane</keyword>
<name>A0A3G5ALY2_9VIRU</name>
<evidence type="ECO:0000313" key="2">
    <source>
        <dbReference type="EMBL" id="AYV87019.1"/>
    </source>
</evidence>
<organism evidence="2">
    <name type="scientific">Sylvanvirus sp</name>
    <dbReference type="NCBI Taxonomy" id="2487774"/>
    <lineage>
        <taxon>Viruses</taxon>
    </lineage>
</organism>